<feature type="domain" description="Peptidase M16 middle/third" evidence="3">
    <location>
        <begin position="269"/>
        <end position="318"/>
    </location>
</feature>
<dbReference type="InterPro" id="IPR027417">
    <property type="entry name" value="P-loop_NTPase"/>
</dbReference>
<keyword evidence="5" id="KW-1185">Reference proteome</keyword>
<dbReference type="Pfam" id="PF16187">
    <property type="entry name" value="Peptidase_M16_M"/>
    <property type="match status" value="1"/>
</dbReference>
<dbReference type="InterPro" id="IPR032632">
    <property type="entry name" value="Peptidase_M16_M"/>
</dbReference>
<dbReference type="GO" id="GO:0043531">
    <property type="term" value="F:ADP binding"/>
    <property type="evidence" value="ECO:0007669"/>
    <property type="project" value="InterPro"/>
</dbReference>
<dbReference type="SUPFAM" id="SSF52540">
    <property type="entry name" value="P-loop containing nucleoside triphosphate hydrolases"/>
    <property type="match status" value="1"/>
</dbReference>
<dbReference type="Gene3D" id="3.30.830.10">
    <property type="entry name" value="Metalloenzyme, LuxS/M16 peptidase-like"/>
    <property type="match status" value="1"/>
</dbReference>
<dbReference type="GO" id="GO:0006952">
    <property type="term" value="P:defense response"/>
    <property type="evidence" value="ECO:0007669"/>
    <property type="project" value="UniProtKB-KW"/>
</dbReference>
<name>A0AAN9E7B4_CROPI</name>
<dbReference type="PANTHER" id="PTHR36766:SF61">
    <property type="entry name" value="NB-ARC DOMAIN DISEASE RESISTANCE PROTEIN"/>
    <property type="match status" value="1"/>
</dbReference>
<dbReference type="Gene3D" id="3.40.50.300">
    <property type="entry name" value="P-loop containing nucleotide triphosphate hydrolases"/>
    <property type="match status" value="1"/>
</dbReference>
<evidence type="ECO:0000259" key="3">
    <source>
        <dbReference type="Pfam" id="PF16187"/>
    </source>
</evidence>
<sequence>MRGVGKTALAQAVLGDERIIKSFSPNMWVSFPHTFDFDIEQIIIEMINSSRFLESPYQYHLIRKGQLQTAQLLECLEKRVAGKKLLLVLDNVCMEDPFEWDEFMNLIPAGANGSKILLTTRSHSIASMTGTIPSHNLEPFSPEDSLFLFQKCATKAKSFNNPESFRSQKNLKGIRIMWSHGMELNIPLKRLRTLWFRLPIQFPYKVGESKGRGKRFGGRLEERGSFNNPESFGSQKNLKAIRVMWSHGMELNIPLKRLLTLWFRSFYSALRYNPDTLFSIPKAYVKIDFHCLHAGNSPEAEVLACIFTKLLMDYLYEYGCRFILSHRSLRWFPGNGNQGVPEFKV</sequence>
<evidence type="ECO:0000313" key="5">
    <source>
        <dbReference type="Proteomes" id="UP001372338"/>
    </source>
</evidence>
<protein>
    <recommendedName>
        <fullName evidence="6">NB-ARC domain-containing protein</fullName>
    </recommendedName>
</protein>
<dbReference type="Pfam" id="PF00931">
    <property type="entry name" value="NB-ARC"/>
    <property type="match status" value="1"/>
</dbReference>
<evidence type="ECO:0000256" key="1">
    <source>
        <dbReference type="ARBA" id="ARBA00022821"/>
    </source>
</evidence>
<dbReference type="InterPro" id="IPR002182">
    <property type="entry name" value="NB-ARC"/>
</dbReference>
<dbReference type="AlphaFoldDB" id="A0AAN9E7B4"/>
<dbReference type="Proteomes" id="UP001372338">
    <property type="component" value="Unassembled WGS sequence"/>
</dbReference>
<accession>A0AAN9E7B4</accession>
<keyword evidence="1" id="KW-0611">Plant defense</keyword>
<gene>
    <name evidence="4" type="ORF">RIF29_39345</name>
</gene>
<feature type="domain" description="NB-ARC" evidence="2">
    <location>
        <begin position="1"/>
        <end position="157"/>
    </location>
</feature>
<evidence type="ECO:0000313" key="4">
    <source>
        <dbReference type="EMBL" id="KAK7244522.1"/>
    </source>
</evidence>
<organism evidence="4 5">
    <name type="scientific">Crotalaria pallida</name>
    <name type="common">Smooth rattlebox</name>
    <name type="synonym">Crotalaria striata</name>
    <dbReference type="NCBI Taxonomy" id="3830"/>
    <lineage>
        <taxon>Eukaryota</taxon>
        <taxon>Viridiplantae</taxon>
        <taxon>Streptophyta</taxon>
        <taxon>Embryophyta</taxon>
        <taxon>Tracheophyta</taxon>
        <taxon>Spermatophyta</taxon>
        <taxon>Magnoliopsida</taxon>
        <taxon>eudicotyledons</taxon>
        <taxon>Gunneridae</taxon>
        <taxon>Pentapetalae</taxon>
        <taxon>rosids</taxon>
        <taxon>fabids</taxon>
        <taxon>Fabales</taxon>
        <taxon>Fabaceae</taxon>
        <taxon>Papilionoideae</taxon>
        <taxon>50 kb inversion clade</taxon>
        <taxon>genistoids sensu lato</taxon>
        <taxon>core genistoids</taxon>
        <taxon>Crotalarieae</taxon>
        <taxon>Crotalaria</taxon>
    </lineage>
</organism>
<evidence type="ECO:0008006" key="6">
    <source>
        <dbReference type="Google" id="ProtNLM"/>
    </source>
</evidence>
<reference evidence="4 5" key="1">
    <citation type="submission" date="2024-01" db="EMBL/GenBank/DDBJ databases">
        <title>The genomes of 5 underutilized Papilionoideae crops provide insights into root nodulation and disease resistanc.</title>
        <authorList>
            <person name="Yuan L."/>
        </authorList>
    </citation>
    <scope>NUCLEOTIDE SEQUENCE [LARGE SCALE GENOMIC DNA]</scope>
    <source>
        <strain evidence="4">ZHUSHIDOU_FW_LH</strain>
        <tissue evidence="4">Leaf</tissue>
    </source>
</reference>
<dbReference type="EMBL" id="JAYWIO010000008">
    <property type="protein sequence ID" value="KAK7244522.1"/>
    <property type="molecule type" value="Genomic_DNA"/>
</dbReference>
<proteinExistence type="predicted"/>
<dbReference type="PANTHER" id="PTHR36766">
    <property type="entry name" value="PLANT BROAD-SPECTRUM MILDEW RESISTANCE PROTEIN RPW8"/>
    <property type="match status" value="1"/>
</dbReference>
<comment type="caution">
    <text evidence="4">The sequence shown here is derived from an EMBL/GenBank/DDBJ whole genome shotgun (WGS) entry which is preliminary data.</text>
</comment>
<evidence type="ECO:0000259" key="2">
    <source>
        <dbReference type="Pfam" id="PF00931"/>
    </source>
</evidence>